<proteinExistence type="predicted"/>
<gene>
    <name evidence="1" type="ORF">O181_131200</name>
</gene>
<dbReference type="PANTHER" id="PTHR11439">
    <property type="entry name" value="GAG-POL-RELATED RETROTRANSPOSON"/>
    <property type="match status" value="1"/>
</dbReference>
<sequence>MKDLGPAIYILGIEIRWDRIAKTLTLSEMTYVKNLLDDYQMMDCKPVSTPMVLNSRLQEASEEEKHAFKELKINYWKAIGKISYLQVATRGDLSFTTSQLSQFLENPGIKHWQAFKHLLQYLKGTISLALTLGGNSSSLQTFSDSDYANCKDTRKSITGYMTMISNSCINWKSKKQSTISTSSCEAKYKAQFKGGKDIVWTALLLQDLRINVNYPLQLNGDNQGAIALAKNPQINKQTKHFNTIFHWIQEMIMKKKINITYIPTQQMPADGLTKALPQPAHEKFVRSLGLLIS</sequence>
<reference evidence="1" key="1">
    <citation type="submission" date="2021-03" db="EMBL/GenBank/DDBJ databases">
        <title>Draft genome sequence of rust myrtle Austropuccinia psidii MF-1, a brazilian biotype.</title>
        <authorList>
            <person name="Quecine M.C."/>
            <person name="Pachon D.M.R."/>
            <person name="Bonatelli M.L."/>
            <person name="Correr F.H."/>
            <person name="Franceschini L.M."/>
            <person name="Leite T.F."/>
            <person name="Margarido G.R.A."/>
            <person name="Almeida C.A."/>
            <person name="Ferrarezi J.A."/>
            <person name="Labate C.A."/>
        </authorList>
    </citation>
    <scope>NUCLEOTIDE SEQUENCE</scope>
    <source>
        <strain evidence="1">MF-1</strain>
    </source>
</reference>
<dbReference type="AlphaFoldDB" id="A0A9Q3QBP7"/>
<dbReference type="EMBL" id="AVOT02143386">
    <property type="protein sequence ID" value="MBW0591485.1"/>
    <property type="molecule type" value="Genomic_DNA"/>
</dbReference>
<evidence type="ECO:0000313" key="2">
    <source>
        <dbReference type="Proteomes" id="UP000765509"/>
    </source>
</evidence>
<protein>
    <recommendedName>
        <fullName evidence="3">Reverse transcriptase Ty1/copia-type domain-containing protein</fullName>
    </recommendedName>
</protein>
<dbReference type="PANTHER" id="PTHR11439:SF467">
    <property type="entry name" value="INTEGRASE CATALYTIC DOMAIN-CONTAINING PROTEIN"/>
    <property type="match status" value="1"/>
</dbReference>
<name>A0A9Q3QBP7_9BASI</name>
<dbReference type="CDD" id="cd09272">
    <property type="entry name" value="RNase_HI_RT_Ty1"/>
    <property type="match status" value="1"/>
</dbReference>
<evidence type="ECO:0008006" key="3">
    <source>
        <dbReference type="Google" id="ProtNLM"/>
    </source>
</evidence>
<evidence type="ECO:0000313" key="1">
    <source>
        <dbReference type="EMBL" id="MBW0591485.1"/>
    </source>
</evidence>
<dbReference type="Proteomes" id="UP000765509">
    <property type="component" value="Unassembled WGS sequence"/>
</dbReference>
<comment type="caution">
    <text evidence="1">The sequence shown here is derived from an EMBL/GenBank/DDBJ whole genome shotgun (WGS) entry which is preliminary data.</text>
</comment>
<organism evidence="1 2">
    <name type="scientific">Austropuccinia psidii MF-1</name>
    <dbReference type="NCBI Taxonomy" id="1389203"/>
    <lineage>
        <taxon>Eukaryota</taxon>
        <taxon>Fungi</taxon>
        <taxon>Dikarya</taxon>
        <taxon>Basidiomycota</taxon>
        <taxon>Pucciniomycotina</taxon>
        <taxon>Pucciniomycetes</taxon>
        <taxon>Pucciniales</taxon>
        <taxon>Sphaerophragmiaceae</taxon>
        <taxon>Austropuccinia</taxon>
    </lineage>
</organism>
<dbReference type="OrthoDB" id="3344688at2759"/>
<accession>A0A9Q3QBP7</accession>
<keyword evidence="2" id="KW-1185">Reference proteome</keyword>